<evidence type="ECO:0000313" key="8">
    <source>
        <dbReference type="Proteomes" id="UP000177159"/>
    </source>
</evidence>
<dbReference type="Pfam" id="PF03073">
    <property type="entry name" value="TspO_MBR"/>
    <property type="match status" value="1"/>
</dbReference>
<dbReference type="PANTHER" id="PTHR10057:SF0">
    <property type="entry name" value="TRANSLOCATOR PROTEIN"/>
    <property type="match status" value="1"/>
</dbReference>
<dbReference type="Gene3D" id="1.20.1260.100">
    <property type="entry name" value="TspO/MBR protein"/>
    <property type="match status" value="1"/>
</dbReference>
<name>A0A1F7GY52_9BACT</name>
<dbReference type="InterPro" id="IPR004307">
    <property type="entry name" value="TspO_MBR"/>
</dbReference>
<evidence type="ECO:0000256" key="2">
    <source>
        <dbReference type="ARBA" id="ARBA00007524"/>
    </source>
</evidence>
<protein>
    <recommendedName>
        <fullName evidence="9">TspO protein</fullName>
    </recommendedName>
</protein>
<keyword evidence="3 6" id="KW-0812">Transmembrane</keyword>
<comment type="subcellular location">
    <subcellularLocation>
        <location evidence="1">Membrane</location>
        <topology evidence="1">Multi-pass membrane protein</topology>
    </subcellularLocation>
</comment>
<dbReference type="InterPro" id="IPR038330">
    <property type="entry name" value="TspO/MBR-related_sf"/>
</dbReference>
<dbReference type="Proteomes" id="UP000177159">
    <property type="component" value="Unassembled WGS sequence"/>
</dbReference>
<dbReference type="EMBL" id="MFZM01000013">
    <property type="protein sequence ID" value="OGK24017.1"/>
    <property type="molecule type" value="Genomic_DNA"/>
</dbReference>
<dbReference type="GO" id="GO:0016020">
    <property type="term" value="C:membrane"/>
    <property type="evidence" value="ECO:0007669"/>
    <property type="project" value="UniProtKB-SubCell"/>
</dbReference>
<keyword evidence="5 6" id="KW-0472">Membrane</keyword>
<gene>
    <name evidence="7" type="ORF">A3C24_02925</name>
</gene>
<evidence type="ECO:0000256" key="6">
    <source>
        <dbReference type="SAM" id="Phobius"/>
    </source>
</evidence>
<evidence type="ECO:0000256" key="5">
    <source>
        <dbReference type="ARBA" id="ARBA00023136"/>
    </source>
</evidence>
<feature type="transmembrane region" description="Helical" evidence="6">
    <location>
        <begin position="12"/>
        <end position="30"/>
    </location>
</feature>
<sequence>MLSLVNKSLKLITTILICEGVGLVSVPFTVSSIQNWYSYLNKPSFSPLNWIFGPVWTTLYLMMGVSAYLVWVKGLENKKVRVALTLFLLQLFLNFFWSILFFGFHSPMLALIDIILLWFAIIFSILKFYSISKNASYLLIPYLLWVSFAFVLNLSIVALNI</sequence>
<accession>A0A1F7GY52</accession>
<dbReference type="CDD" id="cd15904">
    <property type="entry name" value="TSPO_MBR"/>
    <property type="match status" value="1"/>
</dbReference>
<dbReference type="AlphaFoldDB" id="A0A1F7GY52"/>
<evidence type="ECO:0000313" key="7">
    <source>
        <dbReference type="EMBL" id="OGK24017.1"/>
    </source>
</evidence>
<proteinExistence type="inferred from homology"/>
<reference evidence="7 8" key="1">
    <citation type="journal article" date="2016" name="Nat. Commun.">
        <title>Thousands of microbial genomes shed light on interconnected biogeochemical processes in an aquifer system.</title>
        <authorList>
            <person name="Anantharaman K."/>
            <person name="Brown C.T."/>
            <person name="Hug L.A."/>
            <person name="Sharon I."/>
            <person name="Castelle C.J."/>
            <person name="Probst A.J."/>
            <person name="Thomas B.C."/>
            <person name="Singh A."/>
            <person name="Wilkins M.J."/>
            <person name="Karaoz U."/>
            <person name="Brodie E.L."/>
            <person name="Williams K.H."/>
            <person name="Hubbard S.S."/>
            <person name="Banfield J.F."/>
        </authorList>
    </citation>
    <scope>NUCLEOTIDE SEQUENCE [LARGE SCALE GENOMIC DNA]</scope>
</reference>
<dbReference type="PIRSF" id="PIRSF005859">
    <property type="entry name" value="PBR"/>
    <property type="match status" value="1"/>
</dbReference>
<dbReference type="FunFam" id="1.20.1260.100:FF:000001">
    <property type="entry name" value="translocator protein 2"/>
    <property type="match status" value="1"/>
</dbReference>
<feature type="transmembrane region" description="Helical" evidence="6">
    <location>
        <begin position="138"/>
        <end position="159"/>
    </location>
</feature>
<evidence type="ECO:0000256" key="3">
    <source>
        <dbReference type="ARBA" id="ARBA00022692"/>
    </source>
</evidence>
<keyword evidence="4 6" id="KW-1133">Transmembrane helix</keyword>
<evidence type="ECO:0000256" key="1">
    <source>
        <dbReference type="ARBA" id="ARBA00004141"/>
    </source>
</evidence>
<evidence type="ECO:0000256" key="4">
    <source>
        <dbReference type="ARBA" id="ARBA00022989"/>
    </source>
</evidence>
<feature type="transmembrane region" description="Helical" evidence="6">
    <location>
        <begin position="108"/>
        <end position="126"/>
    </location>
</feature>
<dbReference type="GO" id="GO:0033013">
    <property type="term" value="P:tetrapyrrole metabolic process"/>
    <property type="evidence" value="ECO:0007669"/>
    <property type="project" value="UniProtKB-ARBA"/>
</dbReference>
<comment type="caution">
    <text evidence="7">The sequence shown here is derived from an EMBL/GenBank/DDBJ whole genome shotgun (WGS) entry which is preliminary data.</text>
</comment>
<evidence type="ECO:0008006" key="9">
    <source>
        <dbReference type="Google" id="ProtNLM"/>
    </source>
</evidence>
<feature type="transmembrane region" description="Helical" evidence="6">
    <location>
        <begin position="50"/>
        <end position="71"/>
    </location>
</feature>
<organism evidence="7 8">
    <name type="scientific">Candidatus Roizmanbacteria bacterium RIFCSPHIGHO2_02_FULL_37_24</name>
    <dbReference type="NCBI Taxonomy" id="1802037"/>
    <lineage>
        <taxon>Bacteria</taxon>
        <taxon>Candidatus Roizmaniibacteriota</taxon>
    </lineage>
</organism>
<feature type="transmembrane region" description="Helical" evidence="6">
    <location>
        <begin position="83"/>
        <end position="102"/>
    </location>
</feature>
<comment type="similarity">
    <text evidence="2">Belongs to the TspO/BZRP family.</text>
</comment>
<dbReference type="PANTHER" id="PTHR10057">
    <property type="entry name" value="PERIPHERAL-TYPE BENZODIAZEPINE RECEPTOR"/>
    <property type="match status" value="1"/>
</dbReference>